<gene>
    <name evidence="1" type="ORF">SAMN02745149_00423</name>
</gene>
<dbReference type="EMBL" id="FUWG01000003">
    <property type="protein sequence ID" value="SJZ30276.1"/>
    <property type="molecule type" value="Genomic_DNA"/>
</dbReference>
<evidence type="ECO:0000313" key="2">
    <source>
        <dbReference type="Proteomes" id="UP000190423"/>
    </source>
</evidence>
<name>A0A1T4JJD2_TREPO</name>
<proteinExistence type="predicted"/>
<dbReference type="RefSeq" id="WP_078932350.1">
    <property type="nucleotide sequence ID" value="NZ_FUWG01000003.1"/>
</dbReference>
<dbReference type="GeneID" id="78315743"/>
<sequence>MCALNKSNGLMKFQLKGSLKKSGIEFSRFVFNGIEKITGLEKTFFIEIALVNPYISPAEPVLGFKPRVNVSAEDLQNVLAGTVSAQKIKSEALVIPSYTVIRAGLLGSGAKQLCTYTSIKNLSISQKSFDIQADRFHFSYEQLSGQIECSPAELYEHPEFLCDTGNISWNLHYEKQFFFTKGYKSQQFNWTVPGARTLFSGNITVDGKEFSVIPKKSFGYAEHFWGKSLPDSWLHISSSNLTSLISGKLLQNSCFAIQGAFNGRISVLAFFEGKLLMFSADSPKRSYQALWNISQTPDKENKEKLHWSVSASNRSYVIDVDMFCSAEELFVRSWEIPEGNRKVLKILSGATGGEIRLYRKIRDSLELIEHAHIATALSEFGQPEASEQ</sequence>
<keyword evidence="2" id="KW-1185">Reference proteome</keyword>
<organism evidence="1 2">
    <name type="scientific">Treponema porcinum</name>
    <dbReference type="NCBI Taxonomy" id="261392"/>
    <lineage>
        <taxon>Bacteria</taxon>
        <taxon>Pseudomonadati</taxon>
        <taxon>Spirochaetota</taxon>
        <taxon>Spirochaetia</taxon>
        <taxon>Spirochaetales</taxon>
        <taxon>Treponemataceae</taxon>
        <taxon>Treponema</taxon>
    </lineage>
</organism>
<evidence type="ECO:0008006" key="3">
    <source>
        <dbReference type="Google" id="ProtNLM"/>
    </source>
</evidence>
<evidence type="ECO:0000313" key="1">
    <source>
        <dbReference type="EMBL" id="SJZ30276.1"/>
    </source>
</evidence>
<dbReference type="STRING" id="261392.SAMN02745149_00423"/>
<dbReference type="OrthoDB" id="1820112at2"/>
<protein>
    <recommendedName>
        <fullName evidence="3">Tocopherol cyclase</fullName>
    </recommendedName>
</protein>
<accession>A0A1T4JJD2</accession>
<reference evidence="1 2" key="1">
    <citation type="submission" date="2017-02" db="EMBL/GenBank/DDBJ databases">
        <authorList>
            <person name="Peterson S.W."/>
        </authorList>
    </citation>
    <scope>NUCLEOTIDE SEQUENCE [LARGE SCALE GENOMIC DNA]</scope>
    <source>
        <strain evidence="1 2">ATCC BAA-908</strain>
    </source>
</reference>
<dbReference type="SUPFAM" id="SSF159245">
    <property type="entry name" value="AttH-like"/>
    <property type="match status" value="1"/>
</dbReference>
<dbReference type="AlphaFoldDB" id="A0A1T4JJD2"/>
<dbReference type="Proteomes" id="UP000190423">
    <property type="component" value="Unassembled WGS sequence"/>
</dbReference>